<dbReference type="InterPro" id="IPR052931">
    <property type="entry name" value="Prophage_regulatory_activator"/>
</dbReference>
<dbReference type="AlphaFoldDB" id="A0A653DXT8"/>
<dbReference type="EMBL" id="LR215729">
    <property type="protein sequence ID" value="VEV95253.1"/>
    <property type="molecule type" value="Genomic_DNA"/>
</dbReference>
<gene>
    <name evidence="1" type="primary">alpA</name>
    <name evidence="1" type="ORF">PMYSY11_0206</name>
</gene>
<dbReference type="InterPro" id="IPR010260">
    <property type="entry name" value="AlpA"/>
</dbReference>
<proteinExistence type="predicted"/>
<dbReference type="RefSeq" id="WP_150547321.1">
    <property type="nucleotide sequence ID" value="NZ_LR215729.2"/>
</dbReference>
<name>A0A653DXT8_9PSED</name>
<reference evidence="1" key="1">
    <citation type="submission" date="2019-02" db="EMBL/GenBank/DDBJ databases">
        <authorList>
            <consortium name="Genoscope - CEA"/>
            <person name="William W."/>
        </authorList>
    </citation>
    <scope>NUCLEOTIDE SEQUENCE [LARGE SCALE GENOMIC DNA]</scope>
    <source>
        <strain evidence="1">YSy11</strain>
    </source>
</reference>
<organism evidence="1">
    <name type="scientific">Pseudomonas marincola</name>
    <dbReference type="NCBI Taxonomy" id="437900"/>
    <lineage>
        <taxon>Bacteria</taxon>
        <taxon>Pseudomonadati</taxon>
        <taxon>Pseudomonadota</taxon>
        <taxon>Gammaproteobacteria</taxon>
        <taxon>Pseudomonadales</taxon>
        <taxon>Pseudomonadaceae</taxon>
        <taxon>Pseudomonas</taxon>
    </lineage>
</organism>
<dbReference type="GO" id="GO:0003677">
    <property type="term" value="F:DNA binding"/>
    <property type="evidence" value="ECO:0007669"/>
    <property type="project" value="UniProtKB-KW"/>
</dbReference>
<dbReference type="Gene3D" id="1.10.238.160">
    <property type="match status" value="1"/>
</dbReference>
<sequence length="78" mass="8681">MNTATIDTSPIRILRRPEVEKRIGLGRSTIYLHMQQGTFPKPIRLGSGGAAAVGWLEHEIDAWLHEQVSKSRVSSTRA</sequence>
<dbReference type="PANTHER" id="PTHR36154:SF1">
    <property type="entry name" value="DNA-BINDING TRANSCRIPTIONAL ACTIVATOR ALPA"/>
    <property type="match status" value="1"/>
</dbReference>
<dbReference type="PANTHER" id="PTHR36154">
    <property type="entry name" value="DNA-BINDING TRANSCRIPTIONAL ACTIVATOR ALPA"/>
    <property type="match status" value="1"/>
</dbReference>
<dbReference type="Pfam" id="PF05930">
    <property type="entry name" value="Phage_AlpA"/>
    <property type="match status" value="1"/>
</dbReference>
<evidence type="ECO:0000313" key="1">
    <source>
        <dbReference type="EMBL" id="VEV95253.1"/>
    </source>
</evidence>
<keyword evidence="1" id="KW-0238">DNA-binding</keyword>
<accession>A0A653DXT8</accession>
<protein>
    <submittedName>
        <fullName evidence="1">DNA-binding transcriptional activator AlpA</fullName>
    </submittedName>
</protein>